<feature type="region of interest" description="Disordered" evidence="1">
    <location>
        <begin position="69"/>
        <end position="91"/>
    </location>
</feature>
<evidence type="ECO:0000256" key="1">
    <source>
        <dbReference type="SAM" id="MobiDB-lite"/>
    </source>
</evidence>
<organism evidence="2 3">
    <name type="scientific">Mycobacterium phage BirdsNest</name>
    <dbReference type="NCBI Taxonomy" id="2686231"/>
    <lineage>
        <taxon>Viruses</taxon>
        <taxon>Duplodnaviria</taxon>
        <taxon>Heunggongvirae</taxon>
        <taxon>Uroviricota</taxon>
        <taxon>Caudoviricetes</taxon>
        <taxon>Bclasvirinae</taxon>
        <taxon>Birdsnestvirus</taxon>
        <taxon>Birdsnestvirus birdsnest</taxon>
    </lineage>
</organism>
<feature type="region of interest" description="Disordered" evidence="1">
    <location>
        <begin position="1"/>
        <end position="32"/>
    </location>
</feature>
<reference evidence="2 3" key="1">
    <citation type="submission" date="2019-12" db="EMBL/GenBank/DDBJ databases">
        <authorList>
            <person name="Lauer M.J."/>
            <person name="Curtus N.L."/>
            <person name="Garlena R.A."/>
            <person name="Russell D.A."/>
            <person name="Pope W.H."/>
            <person name="Jacobs-Sera D."/>
            <person name="Hatfull G.F."/>
        </authorList>
    </citation>
    <scope>NUCLEOTIDE SEQUENCE [LARGE SCALE GENOMIC DNA]</scope>
</reference>
<sequence length="91" mass="10146">MAGRGGIARDTLVTMPTTQRPAETRPVPTKPIQVKGMTDDLIRRFKVAAAEEGTSYAGLIEQWLDARDRAAERQRARQAHPLHRPRQEATA</sequence>
<gene>
    <name evidence="2" type="primary">72</name>
    <name evidence="2" type="ORF">PBI_BIRDSNEST_72</name>
</gene>
<evidence type="ECO:0000313" key="3">
    <source>
        <dbReference type="Proteomes" id="UP000463946"/>
    </source>
</evidence>
<evidence type="ECO:0008006" key="4">
    <source>
        <dbReference type="Google" id="ProtNLM"/>
    </source>
</evidence>
<dbReference type="InterPro" id="IPR056972">
    <property type="entry name" value="RHH_dom-containing"/>
</dbReference>
<protein>
    <recommendedName>
        <fullName evidence="4">Ribbon-helix-helix DNA binding domain protein</fullName>
    </recommendedName>
</protein>
<accession>A0A6B9LHR8</accession>
<keyword evidence="3" id="KW-1185">Reference proteome</keyword>
<dbReference type="GeneID" id="60320936"/>
<evidence type="ECO:0000313" key="2">
    <source>
        <dbReference type="EMBL" id="QHB37374.1"/>
    </source>
</evidence>
<proteinExistence type="predicted"/>
<dbReference type="EMBL" id="MN813686">
    <property type="protein sequence ID" value="QHB37374.1"/>
    <property type="molecule type" value="Genomic_DNA"/>
</dbReference>
<dbReference type="RefSeq" id="YP_009949531.1">
    <property type="nucleotide sequence ID" value="NC_051581.1"/>
</dbReference>
<dbReference type="KEGG" id="vg:60320936"/>
<name>A0A6B9LHR8_9CAUD</name>
<dbReference type="Pfam" id="PF23807">
    <property type="entry name" value="RHH_10"/>
    <property type="match status" value="1"/>
</dbReference>
<dbReference type="Proteomes" id="UP000463946">
    <property type="component" value="Segment"/>
</dbReference>